<proteinExistence type="inferred from homology"/>
<accession>A0AAJ1ET79</accession>
<evidence type="ECO:0000256" key="7">
    <source>
        <dbReference type="ARBA" id="ARBA00019373"/>
    </source>
</evidence>
<evidence type="ECO:0000256" key="16">
    <source>
        <dbReference type="ARBA" id="ARBA00023209"/>
    </source>
</evidence>
<keyword evidence="16" id="KW-0594">Phospholipid biosynthesis</keyword>
<dbReference type="PROSITE" id="PS01315">
    <property type="entry name" value="CDS"/>
    <property type="match status" value="1"/>
</dbReference>
<keyword evidence="14" id="KW-0443">Lipid metabolism</keyword>
<evidence type="ECO:0000256" key="3">
    <source>
        <dbReference type="ARBA" id="ARBA00005119"/>
    </source>
</evidence>
<dbReference type="GO" id="GO:0004605">
    <property type="term" value="F:phosphatidate cytidylyltransferase activity"/>
    <property type="evidence" value="ECO:0007669"/>
    <property type="project" value="UniProtKB-EC"/>
</dbReference>
<gene>
    <name evidence="20" type="ORF">K8G79_07555</name>
</gene>
<dbReference type="PANTHER" id="PTHR46382">
    <property type="entry name" value="PHOSPHATIDATE CYTIDYLYLTRANSFERASE"/>
    <property type="match status" value="1"/>
</dbReference>
<evidence type="ECO:0000313" key="21">
    <source>
        <dbReference type="Proteomes" id="UP001197609"/>
    </source>
</evidence>
<comment type="catalytic activity">
    <reaction evidence="1 18">
        <text>a 1,2-diacyl-sn-glycero-3-phosphate + CTP + H(+) = a CDP-1,2-diacyl-sn-glycerol + diphosphate</text>
        <dbReference type="Rhea" id="RHEA:16229"/>
        <dbReference type="ChEBI" id="CHEBI:15378"/>
        <dbReference type="ChEBI" id="CHEBI:33019"/>
        <dbReference type="ChEBI" id="CHEBI:37563"/>
        <dbReference type="ChEBI" id="CHEBI:58332"/>
        <dbReference type="ChEBI" id="CHEBI:58608"/>
        <dbReference type="EC" id="2.7.7.41"/>
    </reaction>
</comment>
<evidence type="ECO:0000256" key="9">
    <source>
        <dbReference type="ARBA" id="ARBA00022516"/>
    </source>
</evidence>
<feature type="transmembrane region" description="Helical" evidence="19">
    <location>
        <begin position="137"/>
        <end position="156"/>
    </location>
</feature>
<comment type="similarity">
    <text evidence="5 18">Belongs to the CDS family.</text>
</comment>
<evidence type="ECO:0000256" key="8">
    <source>
        <dbReference type="ARBA" id="ARBA00022475"/>
    </source>
</evidence>
<keyword evidence="10 18" id="KW-0808">Transferase</keyword>
<keyword evidence="11 18" id="KW-0812">Transmembrane</keyword>
<evidence type="ECO:0000256" key="17">
    <source>
        <dbReference type="ARBA" id="ARBA00023264"/>
    </source>
</evidence>
<evidence type="ECO:0000256" key="13">
    <source>
        <dbReference type="ARBA" id="ARBA00022989"/>
    </source>
</evidence>
<dbReference type="AlphaFoldDB" id="A0AAJ1ET79"/>
<dbReference type="Proteomes" id="UP001197609">
    <property type="component" value="Unassembled WGS sequence"/>
</dbReference>
<comment type="subcellular location">
    <subcellularLocation>
        <location evidence="2">Cell membrane</location>
        <topology evidence="2">Multi-pass membrane protein</topology>
    </subcellularLocation>
</comment>
<feature type="transmembrane region" description="Helical" evidence="19">
    <location>
        <begin position="27"/>
        <end position="44"/>
    </location>
</feature>
<evidence type="ECO:0000256" key="11">
    <source>
        <dbReference type="ARBA" id="ARBA00022692"/>
    </source>
</evidence>
<sequence>MHLKRILSAAVLLPAFLLLVQFGTALHFFLLVTLAILIGLYEFYGMAKVGGWHPLTPLGIGCGLALSCMEFFGAPAPWLISFLTGVIILMFVSLLVEGTDPKETASRGAITLLGLIYVVGLLSVPALLRAMTLGRTYIFYLVFVTWAGDTGAFYIGSTMGKRLLCPSVSPRKTVEGSVGGLVCSVLASGLAKLWFWEELGTVETLAMGCGLGVMGQAGDLCESMLKRSFGVKDTGALIPGHGGVLDRVDSLLFAGPVLYAAALAGWV</sequence>
<feature type="transmembrane region" description="Helical" evidence="19">
    <location>
        <begin position="108"/>
        <end position="131"/>
    </location>
</feature>
<keyword evidence="15 19" id="KW-0472">Membrane</keyword>
<evidence type="ECO:0000256" key="4">
    <source>
        <dbReference type="ARBA" id="ARBA00005189"/>
    </source>
</evidence>
<evidence type="ECO:0000313" key="20">
    <source>
        <dbReference type="EMBL" id="MBZ0159974.1"/>
    </source>
</evidence>
<evidence type="ECO:0000256" key="10">
    <source>
        <dbReference type="ARBA" id="ARBA00022679"/>
    </source>
</evidence>
<evidence type="ECO:0000256" key="14">
    <source>
        <dbReference type="ARBA" id="ARBA00023098"/>
    </source>
</evidence>
<keyword evidence="9" id="KW-0444">Lipid biosynthesis</keyword>
<dbReference type="PANTHER" id="PTHR46382:SF1">
    <property type="entry name" value="PHOSPHATIDATE CYTIDYLYLTRANSFERASE"/>
    <property type="match status" value="1"/>
</dbReference>
<keyword evidence="8" id="KW-1003">Cell membrane</keyword>
<dbReference type="Pfam" id="PF01148">
    <property type="entry name" value="CTP_transf_1"/>
    <property type="match status" value="1"/>
</dbReference>
<evidence type="ECO:0000256" key="6">
    <source>
        <dbReference type="ARBA" id="ARBA00012487"/>
    </source>
</evidence>
<dbReference type="InterPro" id="IPR000374">
    <property type="entry name" value="PC_trans"/>
</dbReference>
<evidence type="ECO:0000256" key="1">
    <source>
        <dbReference type="ARBA" id="ARBA00001698"/>
    </source>
</evidence>
<comment type="pathway">
    <text evidence="3 18">Phospholipid metabolism; CDP-diacylglycerol biosynthesis; CDP-diacylglycerol from sn-glycerol 3-phosphate: step 3/3.</text>
</comment>
<keyword evidence="13 19" id="KW-1133">Transmembrane helix</keyword>
<name>A0AAJ1ET79_9BACT</name>
<evidence type="ECO:0000256" key="18">
    <source>
        <dbReference type="RuleBase" id="RU003938"/>
    </source>
</evidence>
<feature type="transmembrane region" description="Helical" evidence="19">
    <location>
        <begin position="78"/>
        <end position="96"/>
    </location>
</feature>
<evidence type="ECO:0000256" key="12">
    <source>
        <dbReference type="ARBA" id="ARBA00022695"/>
    </source>
</evidence>
<reference evidence="20 21" key="1">
    <citation type="journal article" date="2021" name="bioRxiv">
        <title>Unraveling nitrogen, sulfur and carbon metabolic pathways and microbial community transcriptional responses to substrate deprivation and toxicity stresses in a bioreactor mimicking anoxic brackish coastal sediment conditions.</title>
        <authorList>
            <person name="Martins P.D."/>
            <person name="Echeveste M.J."/>
            <person name="Arshad A."/>
            <person name="Kurth J."/>
            <person name="Ouboter H."/>
            <person name="Jetten M.S.M."/>
            <person name="Welte C.U."/>
        </authorList>
    </citation>
    <scope>NUCLEOTIDE SEQUENCE [LARGE SCALE GENOMIC DNA]</scope>
    <source>
        <strain evidence="20">MAG_38</strain>
    </source>
</reference>
<organism evidence="20 21">
    <name type="scientific">Candidatus Methylomirabilis tolerans</name>
    <dbReference type="NCBI Taxonomy" id="3123416"/>
    <lineage>
        <taxon>Bacteria</taxon>
        <taxon>Candidatus Methylomirabilota</taxon>
        <taxon>Candidatus Methylomirabilia</taxon>
        <taxon>Candidatus Methylomirabilales</taxon>
        <taxon>Candidatus Methylomirabilaceae</taxon>
        <taxon>Candidatus Methylomirabilis</taxon>
    </lineage>
</organism>
<dbReference type="EC" id="2.7.7.41" evidence="6 18"/>
<evidence type="ECO:0000256" key="15">
    <source>
        <dbReference type="ARBA" id="ARBA00023136"/>
    </source>
</evidence>
<keyword evidence="17" id="KW-1208">Phospholipid metabolism</keyword>
<evidence type="ECO:0000256" key="5">
    <source>
        <dbReference type="ARBA" id="ARBA00010185"/>
    </source>
</evidence>
<comment type="caution">
    <text evidence="20">The sequence shown here is derived from an EMBL/GenBank/DDBJ whole genome shotgun (WGS) entry which is preliminary data.</text>
</comment>
<comment type="pathway">
    <text evidence="4">Lipid metabolism.</text>
</comment>
<dbReference type="EMBL" id="JAIOIU010000092">
    <property type="protein sequence ID" value="MBZ0159974.1"/>
    <property type="molecule type" value="Genomic_DNA"/>
</dbReference>
<keyword evidence="12 18" id="KW-0548">Nucleotidyltransferase</keyword>
<evidence type="ECO:0000256" key="2">
    <source>
        <dbReference type="ARBA" id="ARBA00004651"/>
    </source>
</evidence>
<dbReference type="GO" id="GO:0005886">
    <property type="term" value="C:plasma membrane"/>
    <property type="evidence" value="ECO:0007669"/>
    <property type="project" value="UniProtKB-SubCell"/>
</dbReference>
<evidence type="ECO:0000256" key="19">
    <source>
        <dbReference type="SAM" id="Phobius"/>
    </source>
</evidence>
<dbReference type="GO" id="GO:0016024">
    <property type="term" value="P:CDP-diacylglycerol biosynthetic process"/>
    <property type="evidence" value="ECO:0007669"/>
    <property type="project" value="TreeGrafter"/>
</dbReference>
<protein>
    <recommendedName>
        <fullName evidence="7 18">Phosphatidate cytidylyltransferase</fullName>
        <ecNumber evidence="6 18">2.7.7.41</ecNumber>
    </recommendedName>
</protein>